<sequence>MSTNNGHLRTLPIPLLSPHIIYIKMKLILSLFVLVASANAFAPATTGVISRSVALNVVTGAGGSPAATKEEDLELTTQIILDYVNAQNDEAGIDDSDEE</sequence>
<organism evidence="1 2">
    <name type="scientific">Skeletonema marinoi</name>
    <dbReference type="NCBI Taxonomy" id="267567"/>
    <lineage>
        <taxon>Eukaryota</taxon>
        <taxon>Sar</taxon>
        <taxon>Stramenopiles</taxon>
        <taxon>Ochrophyta</taxon>
        <taxon>Bacillariophyta</taxon>
        <taxon>Coscinodiscophyceae</taxon>
        <taxon>Thalassiosirophycidae</taxon>
        <taxon>Thalassiosirales</taxon>
        <taxon>Skeletonemataceae</taxon>
        <taxon>Skeletonema</taxon>
        <taxon>Skeletonema marinoi-dohrnii complex</taxon>
    </lineage>
</organism>
<name>A0AAD8YJT5_9STRA</name>
<dbReference type="AlphaFoldDB" id="A0AAD8YJT5"/>
<evidence type="ECO:0000313" key="1">
    <source>
        <dbReference type="EMBL" id="KAK1746587.1"/>
    </source>
</evidence>
<dbReference type="Proteomes" id="UP001224775">
    <property type="component" value="Unassembled WGS sequence"/>
</dbReference>
<evidence type="ECO:0000313" key="2">
    <source>
        <dbReference type="Proteomes" id="UP001224775"/>
    </source>
</evidence>
<accession>A0AAD8YJT5</accession>
<comment type="caution">
    <text evidence="1">The sequence shown here is derived from an EMBL/GenBank/DDBJ whole genome shotgun (WGS) entry which is preliminary data.</text>
</comment>
<dbReference type="EMBL" id="JATAAI010000004">
    <property type="protein sequence ID" value="KAK1746587.1"/>
    <property type="molecule type" value="Genomic_DNA"/>
</dbReference>
<keyword evidence="2" id="KW-1185">Reference proteome</keyword>
<gene>
    <name evidence="1" type="ORF">QTG54_003194</name>
</gene>
<reference evidence="1" key="1">
    <citation type="submission" date="2023-06" db="EMBL/GenBank/DDBJ databases">
        <title>Survivors Of The Sea: Transcriptome response of Skeletonema marinoi to long-term dormancy.</title>
        <authorList>
            <person name="Pinder M.I.M."/>
            <person name="Kourtchenko O."/>
            <person name="Robertson E.K."/>
            <person name="Larsson T."/>
            <person name="Maumus F."/>
            <person name="Osuna-Cruz C.M."/>
            <person name="Vancaester E."/>
            <person name="Stenow R."/>
            <person name="Vandepoele K."/>
            <person name="Ploug H."/>
            <person name="Bruchert V."/>
            <person name="Godhe A."/>
            <person name="Topel M."/>
        </authorList>
    </citation>
    <scope>NUCLEOTIDE SEQUENCE</scope>
    <source>
        <strain evidence="1">R05AC</strain>
    </source>
</reference>
<proteinExistence type="predicted"/>
<protein>
    <submittedName>
        <fullName evidence="1">Uncharacterized protein</fullName>
    </submittedName>
</protein>